<dbReference type="STRING" id="131310.A0A0N4Z6K6"/>
<keyword evidence="3" id="KW-0808">Transferase</keyword>
<protein>
    <submittedName>
        <fullName evidence="6">NNMT/PNMT/TEMT family protein</fullName>
    </submittedName>
</protein>
<proteinExistence type="inferred from homology"/>
<dbReference type="PANTHER" id="PTHR10867:SF38">
    <property type="entry name" value="NICOTINAMIDE N-METHYLTRANSFERASE"/>
    <property type="match status" value="1"/>
</dbReference>
<dbReference type="Pfam" id="PF01234">
    <property type="entry name" value="NNMT_PNMT_TEMT"/>
    <property type="match status" value="1"/>
</dbReference>
<reference evidence="6" key="1">
    <citation type="submission" date="2017-02" db="UniProtKB">
        <authorList>
            <consortium name="WormBaseParasite"/>
        </authorList>
    </citation>
    <scope>IDENTIFICATION</scope>
</reference>
<evidence type="ECO:0000313" key="6">
    <source>
        <dbReference type="WBParaSite" id="PTRK_0000281200.1"/>
    </source>
</evidence>
<organism evidence="5 6">
    <name type="scientific">Parastrongyloides trichosuri</name>
    <name type="common">Possum-specific nematode worm</name>
    <dbReference type="NCBI Taxonomy" id="131310"/>
    <lineage>
        <taxon>Eukaryota</taxon>
        <taxon>Metazoa</taxon>
        <taxon>Ecdysozoa</taxon>
        <taxon>Nematoda</taxon>
        <taxon>Chromadorea</taxon>
        <taxon>Rhabditida</taxon>
        <taxon>Tylenchina</taxon>
        <taxon>Panagrolaimomorpha</taxon>
        <taxon>Strongyloidoidea</taxon>
        <taxon>Strongyloididae</taxon>
        <taxon>Parastrongyloides</taxon>
    </lineage>
</organism>
<accession>A0A0N4Z6K6</accession>
<evidence type="ECO:0000256" key="3">
    <source>
        <dbReference type="ARBA" id="ARBA00022679"/>
    </source>
</evidence>
<evidence type="ECO:0000256" key="1">
    <source>
        <dbReference type="ARBA" id="ARBA00007996"/>
    </source>
</evidence>
<dbReference type="Proteomes" id="UP000038045">
    <property type="component" value="Unplaced"/>
</dbReference>
<dbReference type="Gene3D" id="3.40.50.150">
    <property type="entry name" value="Vaccinia Virus protein VP39"/>
    <property type="match status" value="1"/>
</dbReference>
<keyword evidence="4" id="KW-0949">S-adenosyl-L-methionine</keyword>
<evidence type="ECO:0000313" key="5">
    <source>
        <dbReference type="Proteomes" id="UP000038045"/>
    </source>
</evidence>
<dbReference type="WBParaSite" id="PTRK_0000281200.1">
    <property type="protein sequence ID" value="PTRK_0000281200.1"/>
    <property type="gene ID" value="PTRK_0000281200"/>
</dbReference>
<keyword evidence="5" id="KW-1185">Reference proteome</keyword>
<dbReference type="NCBIfam" id="NF041360">
    <property type="entry name" value="GntF_guanitoxin"/>
    <property type="match status" value="1"/>
</dbReference>
<name>A0A0N4Z6K6_PARTI</name>
<dbReference type="InterPro" id="IPR000940">
    <property type="entry name" value="NNMT_TEMT_trans"/>
</dbReference>
<keyword evidence="2" id="KW-0489">Methyltransferase</keyword>
<evidence type="ECO:0000256" key="4">
    <source>
        <dbReference type="ARBA" id="ARBA00022691"/>
    </source>
</evidence>
<comment type="similarity">
    <text evidence="1">Belongs to the class I-like SAM-binding methyltransferase superfamily. NNMT/PNMT/TEMT family.</text>
</comment>
<sequence>MASMKVFKSGEKVKKEIESDENEDDAIIFTANDYNTEFDAEAYLKFYYSDEAMASGTRLSLFALPMFAHLIKESTPDSSKRQTLIDIGAGPTVYSAFCFREVVDKIYLTDYVQQSLDILNSWKNETSNFDWKSVIRIIKRTEGGHPLTDSQFERFESEARECVKRGGIFKADVHSEEICNWKENGIEECQFDILISVFCLESACSNHQQYRDCIRRLTNIIKPGGRLIMGSVIEDDSYNSGVSSKSGKPTIFTLLNLTQEYIKECLKENGMNMNSYKEYLLGNEGVLFFMISKNE</sequence>
<dbReference type="PANTHER" id="PTHR10867">
    <property type="entry name" value="NNMT/PNMT/TEMT FAMILY MEMBER"/>
    <property type="match status" value="1"/>
</dbReference>
<dbReference type="GO" id="GO:0005829">
    <property type="term" value="C:cytosol"/>
    <property type="evidence" value="ECO:0007669"/>
    <property type="project" value="TreeGrafter"/>
</dbReference>
<dbReference type="SUPFAM" id="SSF53335">
    <property type="entry name" value="S-adenosyl-L-methionine-dependent methyltransferases"/>
    <property type="match status" value="1"/>
</dbReference>
<evidence type="ECO:0000256" key="2">
    <source>
        <dbReference type="ARBA" id="ARBA00022603"/>
    </source>
</evidence>
<dbReference type="GO" id="GO:0008170">
    <property type="term" value="F:N-methyltransferase activity"/>
    <property type="evidence" value="ECO:0007669"/>
    <property type="project" value="TreeGrafter"/>
</dbReference>
<dbReference type="PROSITE" id="PS51681">
    <property type="entry name" value="SAM_MT_NNMT_PNMT_TEMT"/>
    <property type="match status" value="1"/>
</dbReference>
<dbReference type="InterPro" id="IPR053384">
    <property type="entry name" value="SAM-dep_methyltransferase"/>
</dbReference>
<dbReference type="GO" id="GO:0032259">
    <property type="term" value="P:methylation"/>
    <property type="evidence" value="ECO:0007669"/>
    <property type="project" value="UniProtKB-KW"/>
</dbReference>
<dbReference type="InterPro" id="IPR029063">
    <property type="entry name" value="SAM-dependent_MTases_sf"/>
</dbReference>
<dbReference type="AlphaFoldDB" id="A0A0N4Z6K6"/>